<dbReference type="EMBL" id="JAPFFF010000025">
    <property type="protein sequence ID" value="KAK8849955.1"/>
    <property type="molecule type" value="Genomic_DNA"/>
</dbReference>
<reference evidence="1 2" key="1">
    <citation type="submission" date="2024-04" db="EMBL/GenBank/DDBJ databases">
        <title>Tritrichomonas musculus Genome.</title>
        <authorList>
            <person name="Alves-Ferreira E."/>
            <person name="Grigg M."/>
            <person name="Lorenzi H."/>
            <person name="Galac M."/>
        </authorList>
    </citation>
    <scope>NUCLEOTIDE SEQUENCE [LARGE SCALE GENOMIC DNA]</scope>
    <source>
        <strain evidence="1 2">EAF2021</strain>
    </source>
</reference>
<name>A0ABR2HMP3_9EUKA</name>
<comment type="caution">
    <text evidence="1">The sequence shown here is derived from an EMBL/GenBank/DDBJ whole genome shotgun (WGS) entry which is preliminary data.</text>
</comment>
<gene>
    <name evidence="1" type="ORF">M9Y10_018548</name>
</gene>
<dbReference type="SUPFAM" id="SSF53300">
    <property type="entry name" value="vWA-like"/>
    <property type="match status" value="1"/>
</dbReference>
<keyword evidence="2" id="KW-1185">Reference proteome</keyword>
<sequence>MNNKQCCERLLQYIGEKIDISNKKLIIYMAGGLPFVKETLGEIYSNPYLNFQRVIYGVLADKIENYKFHEGSLKDNAFTQFIPYINSTRKGKSDLLCLFHYIRKDGENSRLFMRAIASVTRFPPLIRLLMKIVMKEILDKYDIITICTTLFTYFRSVLPSSYSNINVFEHTLPLCNIISNINSDFDFLWFRKVNIINSKGYKSSPDTYFIWEGDINEKFKKYDLEMQSEEMISDAYENYSTFTPMSLLSTRLKNSVLIIKGTTINYIYSGNYIISPLNGESNYIDSKMMFKKIINEGKSYLNTLSNIIDKEMVKQVIVVNFDESSLMLNDLLGNSINPNDDNIPIVNIAYQCLTTFAANLFGFNVLSYQALVTFNDQIKLSCPFTLYHHNFEDQCYKDIKSTNNPKLWDSIAFSLNKIIEFRKDIHFNEIYKNAIAFSSGKDTRSKIKVENLVKELIKNKVVVDSIILNQTKKNESIKLCAISHLTGGYCYIPENISNAISIIEQGSLLYCNMYLYHLLNPTLFK</sequence>
<accession>A0ABR2HMP3</accession>
<evidence type="ECO:0000313" key="1">
    <source>
        <dbReference type="EMBL" id="KAK8849955.1"/>
    </source>
</evidence>
<evidence type="ECO:0000313" key="2">
    <source>
        <dbReference type="Proteomes" id="UP001470230"/>
    </source>
</evidence>
<dbReference type="InterPro" id="IPR036465">
    <property type="entry name" value="vWFA_dom_sf"/>
</dbReference>
<dbReference type="Proteomes" id="UP001470230">
    <property type="component" value="Unassembled WGS sequence"/>
</dbReference>
<organism evidence="1 2">
    <name type="scientific">Tritrichomonas musculus</name>
    <dbReference type="NCBI Taxonomy" id="1915356"/>
    <lineage>
        <taxon>Eukaryota</taxon>
        <taxon>Metamonada</taxon>
        <taxon>Parabasalia</taxon>
        <taxon>Tritrichomonadida</taxon>
        <taxon>Tritrichomonadidae</taxon>
        <taxon>Tritrichomonas</taxon>
    </lineage>
</organism>
<protein>
    <submittedName>
        <fullName evidence="1">Uncharacterized protein</fullName>
    </submittedName>
</protein>
<proteinExistence type="predicted"/>